<comment type="caution">
    <text evidence="2">The sequence shown here is derived from an EMBL/GenBank/DDBJ whole genome shotgun (WGS) entry which is preliminary data.</text>
</comment>
<dbReference type="EMBL" id="JBHSJB010000032">
    <property type="protein sequence ID" value="MFC5058392.1"/>
    <property type="molecule type" value="Genomic_DNA"/>
</dbReference>
<feature type="compositionally biased region" description="Polar residues" evidence="1">
    <location>
        <begin position="13"/>
        <end position="23"/>
    </location>
</feature>
<name>A0ABV9Y9V6_9PSEU</name>
<accession>A0ABV9Y9V6</accession>
<feature type="compositionally biased region" description="Low complexity" evidence="1">
    <location>
        <begin position="24"/>
        <end position="36"/>
    </location>
</feature>
<organism evidence="2 3">
    <name type="scientific">Saccharothrix xinjiangensis</name>
    <dbReference type="NCBI Taxonomy" id="204798"/>
    <lineage>
        <taxon>Bacteria</taxon>
        <taxon>Bacillati</taxon>
        <taxon>Actinomycetota</taxon>
        <taxon>Actinomycetes</taxon>
        <taxon>Pseudonocardiales</taxon>
        <taxon>Pseudonocardiaceae</taxon>
        <taxon>Saccharothrix</taxon>
    </lineage>
</organism>
<proteinExistence type="predicted"/>
<evidence type="ECO:0000313" key="2">
    <source>
        <dbReference type="EMBL" id="MFC5058392.1"/>
    </source>
</evidence>
<evidence type="ECO:0000256" key="1">
    <source>
        <dbReference type="SAM" id="MobiDB-lite"/>
    </source>
</evidence>
<dbReference type="RefSeq" id="WP_344041032.1">
    <property type="nucleotide sequence ID" value="NZ_BAAAKE010000027.1"/>
</dbReference>
<dbReference type="Proteomes" id="UP001595833">
    <property type="component" value="Unassembled WGS sequence"/>
</dbReference>
<gene>
    <name evidence="2" type="ORF">ACFPFM_32175</name>
</gene>
<reference evidence="3" key="1">
    <citation type="journal article" date="2019" name="Int. J. Syst. Evol. Microbiol.">
        <title>The Global Catalogue of Microorganisms (GCM) 10K type strain sequencing project: providing services to taxonomists for standard genome sequencing and annotation.</title>
        <authorList>
            <consortium name="The Broad Institute Genomics Platform"/>
            <consortium name="The Broad Institute Genome Sequencing Center for Infectious Disease"/>
            <person name="Wu L."/>
            <person name="Ma J."/>
        </authorList>
    </citation>
    <scope>NUCLEOTIDE SEQUENCE [LARGE SCALE GENOMIC DNA]</scope>
    <source>
        <strain evidence="3">KCTC 12848</strain>
    </source>
</reference>
<feature type="region of interest" description="Disordered" evidence="1">
    <location>
        <begin position="1"/>
        <end position="47"/>
    </location>
</feature>
<keyword evidence="3" id="KW-1185">Reference proteome</keyword>
<protein>
    <submittedName>
        <fullName evidence="2">Uncharacterized protein</fullName>
    </submittedName>
</protein>
<sequence>MAGARQVPGGTGSAATTWTCGSSSTRRAGTAGCARSASRRRPPAAIGRRYRLDQGPRALVDFVRERTTGELVATT</sequence>
<evidence type="ECO:0000313" key="3">
    <source>
        <dbReference type="Proteomes" id="UP001595833"/>
    </source>
</evidence>